<evidence type="ECO:0000313" key="2">
    <source>
        <dbReference type="Proteomes" id="UP000260665"/>
    </source>
</evidence>
<keyword evidence="2" id="KW-1185">Reference proteome</keyword>
<comment type="caution">
    <text evidence="1">The sequence shown here is derived from an EMBL/GenBank/DDBJ whole genome shotgun (WGS) entry which is preliminary data.</text>
</comment>
<name>A0A3E1RD87_9BURK</name>
<evidence type="ECO:0000313" key="1">
    <source>
        <dbReference type="EMBL" id="RFO97328.1"/>
    </source>
</evidence>
<reference evidence="1 2" key="1">
    <citation type="submission" date="2018-05" db="EMBL/GenBank/DDBJ databases">
        <title>Rhodoferax soyangensis sp.nov., isolated from an oligotrophic freshwater lake.</title>
        <authorList>
            <person name="Park M."/>
        </authorList>
    </citation>
    <scope>NUCLEOTIDE SEQUENCE [LARGE SCALE GENOMIC DNA]</scope>
    <source>
        <strain evidence="1 2">IMCC26218</strain>
    </source>
</reference>
<gene>
    <name evidence="1" type="ORF">DIC66_09390</name>
</gene>
<dbReference type="EMBL" id="QFZK01000004">
    <property type="protein sequence ID" value="RFO97328.1"/>
    <property type="molecule type" value="Genomic_DNA"/>
</dbReference>
<dbReference type="RefSeq" id="WP_117176410.1">
    <property type="nucleotide sequence ID" value="NZ_QFZK01000004.1"/>
</dbReference>
<sequence>MKPAFPRPAWLLVATALLWAWAPQVQAWELSGRKTLSALTRDQQVLPIGHVDFTPQADGRTAFTLSVDHQRFVDHFLSMKEFKCLQGPDEVLCHVPYPYTNPGTVSGNDYAWLEHQLLFLFKQPRDFGAKLWNGLYFRLEPDGEGLVGLPQAVDLNLISAPPDDLLTPPYAPGQRDDLPPGAHWIARLHIR</sequence>
<organism evidence="1 2">
    <name type="scientific">Rhodoferax lacus</name>
    <dbReference type="NCBI Taxonomy" id="2184758"/>
    <lineage>
        <taxon>Bacteria</taxon>
        <taxon>Pseudomonadati</taxon>
        <taxon>Pseudomonadota</taxon>
        <taxon>Betaproteobacteria</taxon>
        <taxon>Burkholderiales</taxon>
        <taxon>Comamonadaceae</taxon>
        <taxon>Rhodoferax</taxon>
    </lineage>
</organism>
<proteinExistence type="predicted"/>
<accession>A0A3E1RD87</accession>
<dbReference type="Proteomes" id="UP000260665">
    <property type="component" value="Unassembled WGS sequence"/>
</dbReference>
<protein>
    <submittedName>
        <fullName evidence="1">Uncharacterized protein</fullName>
    </submittedName>
</protein>
<dbReference type="AlphaFoldDB" id="A0A3E1RD87"/>
<dbReference type="OrthoDB" id="7987888at2"/>